<feature type="compositionally biased region" description="Polar residues" evidence="1">
    <location>
        <begin position="1"/>
        <end position="16"/>
    </location>
</feature>
<reference evidence="3" key="3">
    <citation type="submission" date="2025-08" db="UniProtKB">
        <authorList>
            <consortium name="RefSeq"/>
        </authorList>
    </citation>
    <scope>IDENTIFICATION</scope>
    <source>
        <strain evidence="3">NI907</strain>
    </source>
</reference>
<sequence>MPTTVKRSNNINQRVTDTSKDARIPAAASSLEQPALSRATAASNTMTLAQASTHAVVRSNSGSETNVDILPQHIGRGPHGSFEWDHGISPQRGPYKDDPHGHVNGYFGSPEGVGNGAAENRRVSVTSKPVGCLKNGTSLVHIPLQQTPAKTSQQNALSKNHTDVFCGCGESSASSNHCGLAGAALKAGKESQEA</sequence>
<reference evidence="3" key="2">
    <citation type="submission" date="2019-10" db="EMBL/GenBank/DDBJ databases">
        <authorList>
            <consortium name="NCBI Genome Project"/>
        </authorList>
    </citation>
    <scope>NUCLEOTIDE SEQUENCE</scope>
    <source>
        <strain evidence="3">NI907</strain>
    </source>
</reference>
<evidence type="ECO:0000256" key="1">
    <source>
        <dbReference type="SAM" id="MobiDB-lite"/>
    </source>
</evidence>
<proteinExistence type="predicted"/>
<gene>
    <name evidence="3" type="ORF">PgNI_03809</name>
</gene>
<protein>
    <submittedName>
        <fullName evidence="3">Uncharacterized protein</fullName>
    </submittedName>
</protein>
<reference evidence="3" key="1">
    <citation type="journal article" date="2019" name="Mol. Biol. Evol.">
        <title>Blast fungal genomes show frequent chromosomal changes, gene gains and losses, and effector gene turnover.</title>
        <authorList>
            <person name="Gomez Luciano L.B."/>
            <person name="Jason Tsai I."/>
            <person name="Chuma I."/>
            <person name="Tosa Y."/>
            <person name="Chen Y.H."/>
            <person name="Li J.Y."/>
            <person name="Li M.Y."/>
            <person name="Jade Lu M.Y."/>
            <person name="Nakayashiki H."/>
            <person name="Li W.H."/>
        </authorList>
    </citation>
    <scope>NUCLEOTIDE SEQUENCE</scope>
    <source>
        <strain evidence="3">NI907</strain>
    </source>
</reference>
<evidence type="ECO:0000313" key="2">
    <source>
        <dbReference type="Proteomes" id="UP000515153"/>
    </source>
</evidence>
<dbReference type="GeneID" id="41958771"/>
<dbReference type="AlphaFoldDB" id="A0A6P8BAE3"/>
<dbReference type="Proteomes" id="UP000515153">
    <property type="component" value="Unplaced"/>
</dbReference>
<name>A0A6P8BAE3_PYRGI</name>
<dbReference type="KEGG" id="pgri:PgNI_03809"/>
<evidence type="ECO:0000313" key="3">
    <source>
        <dbReference type="RefSeq" id="XP_030984158.1"/>
    </source>
</evidence>
<keyword evidence="2" id="KW-1185">Reference proteome</keyword>
<feature type="region of interest" description="Disordered" evidence="1">
    <location>
        <begin position="1"/>
        <end position="34"/>
    </location>
</feature>
<accession>A0A6P8BAE3</accession>
<dbReference type="RefSeq" id="XP_030984158.1">
    <property type="nucleotide sequence ID" value="XM_031123862.1"/>
</dbReference>
<organism evidence="2 3">
    <name type="scientific">Pyricularia grisea</name>
    <name type="common">Crabgrass-specific blast fungus</name>
    <name type="synonym">Magnaporthe grisea</name>
    <dbReference type="NCBI Taxonomy" id="148305"/>
    <lineage>
        <taxon>Eukaryota</taxon>
        <taxon>Fungi</taxon>
        <taxon>Dikarya</taxon>
        <taxon>Ascomycota</taxon>
        <taxon>Pezizomycotina</taxon>
        <taxon>Sordariomycetes</taxon>
        <taxon>Sordariomycetidae</taxon>
        <taxon>Magnaporthales</taxon>
        <taxon>Pyriculariaceae</taxon>
        <taxon>Pyricularia</taxon>
    </lineage>
</organism>